<reference evidence="2" key="1">
    <citation type="journal article" date="2021" name="bioRxiv">
        <title>Unraveling nitrogen, sulfur and carbon metabolic pathways and microbial community transcriptional responses to substrate deprivation and toxicity stresses in a bioreactor mimicking anoxic brackish coastal sediment conditions.</title>
        <authorList>
            <person name="Martins P.D."/>
            <person name="Echeveste M.J."/>
            <person name="Arshad A."/>
            <person name="Kurth J."/>
            <person name="Ouboter H."/>
            <person name="Jetten M.S.M."/>
            <person name="Welte C.U."/>
        </authorList>
    </citation>
    <scope>NUCLEOTIDE SEQUENCE</scope>
    <source>
        <strain evidence="2">MAG_39</strain>
    </source>
</reference>
<dbReference type="Gene3D" id="3.40.50.2000">
    <property type="entry name" value="Glycogen Phosphorylase B"/>
    <property type="match status" value="1"/>
</dbReference>
<accession>A0A953J9F9</accession>
<reference evidence="2" key="2">
    <citation type="submission" date="2021-08" db="EMBL/GenBank/DDBJ databases">
        <authorList>
            <person name="Dalcin Martins P."/>
        </authorList>
    </citation>
    <scope>NUCLEOTIDE SEQUENCE</scope>
    <source>
        <strain evidence="2">MAG_39</strain>
    </source>
</reference>
<protein>
    <submittedName>
        <fullName evidence="2">Glycosyltransferase</fullName>
        <ecNumber evidence="2">2.4.-.-</ecNumber>
    </submittedName>
</protein>
<keyword evidence="2" id="KW-0328">Glycosyltransferase</keyword>
<dbReference type="SUPFAM" id="SSF53756">
    <property type="entry name" value="UDP-Glycosyltransferase/glycogen phosphorylase"/>
    <property type="match status" value="1"/>
</dbReference>
<dbReference type="InterPro" id="IPR028098">
    <property type="entry name" value="Glyco_trans_4-like_N"/>
</dbReference>
<dbReference type="EMBL" id="JAIOIV010000011">
    <property type="protein sequence ID" value="MBZ0154749.1"/>
    <property type="molecule type" value="Genomic_DNA"/>
</dbReference>
<evidence type="ECO:0000259" key="1">
    <source>
        <dbReference type="Pfam" id="PF13439"/>
    </source>
</evidence>
<gene>
    <name evidence="2" type="ORF">K8I29_00870</name>
</gene>
<dbReference type="AlphaFoldDB" id="A0A953J9F9"/>
<evidence type="ECO:0000313" key="3">
    <source>
        <dbReference type="Proteomes" id="UP000705867"/>
    </source>
</evidence>
<comment type="caution">
    <text evidence="2">The sequence shown here is derived from an EMBL/GenBank/DDBJ whole genome shotgun (WGS) entry which is preliminary data.</text>
</comment>
<dbReference type="GO" id="GO:0016757">
    <property type="term" value="F:glycosyltransferase activity"/>
    <property type="evidence" value="ECO:0007669"/>
    <property type="project" value="UniProtKB-KW"/>
</dbReference>
<dbReference type="EC" id="2.4.-.-" evidence="2"/>
<sequence length="417" mass="48466">MNILAVLYCYPPLLFPATLCYLKLVTGLRKYGHSVTAVTVDPDSFDLYDENLLDSTLERFLPGGVVNYRVRSWESNPLLKFMKGRGIGREMLYRMFEPKKREWVFPAVRSLKKLDLSSYDLILSCSQPHANHLIGYWLKERTRKPWIAYFSDPWTDNMYTHYRDAKALRYNREWEDRVIGAADVVLFTSEEMLRLVMEKYPRGMARKCGVLPHSFIPEWYGLPGGLMEDPERRRGRLRFVHTGHFYGPRTPLPLFDALGRLRKEVDLEERMEVHCYGLMEEKYRELAREKGLLRFVHLHQPIPYFSSLSAMREADYLLLVDAPLQKGGESVFLPSKLIDYLGSYRPVIGITPEEGASARVLRETGNLVCALESEKEIRACLRRILEGTLAVTPEREGIERYHYLSVTGQLDTLIKER</sequence>
<dbReference type="Pfam" id="PF13439">
    <property type="entry name" value="Glyco_transf_4"/>
    <property type="match status" value="1"/>
</dbReference>
<name>A0A953J9F9_9BACT</name>
<feature type="domain" description="Glycosyltransferase subfamily 4-like N-terminal" evidence="1">
    <location>
        <begin position="23"/>
        <end position="201"/>
    </location>
</feature>
<evidence type="ECO:0000313" key="2">
    <source>
        <dbReference type="EMBL" id="MBZ0154749.1"/>
    </source>
</evidence>
<proteinExistence type="predicted"/>
<organism evidence="2 3">
    <name type="scientific">Candidatus Nitrobium versatile</name>
    <dbReference type="NCBI Taxonomy" id="2884831"/>
    <lineage>
        <taxon>Bacteria</taxon>
        <taxon>Pseudomonadati</taxon>
        <taxon>Nitrospirota</taxon>
        <taxon>Nitrospiria</taxon>
        <taxon>Nitrospirales</taxon>
        <taxon>Nitrospiraceae</taxon>
        <taxon>Candidatus Nitrobium</taxon>
    </lineage>
</organism>
<keyword evidence="2" id="KW-0808">Transferase</keyword>
<dbReference type="Proteomes" id="UP000705867">
    <property type="component" value="Unassembled WGS sequence"/>
</dbReference>